<name>A0ABM7PV99_SINCY</name>
<proteinExistence type="predicted"/>
<dbReference type="EMBL" id="AP024525">
    <property type="protein sequence ID" value="BCT76186.1"/>
    <property type="molecule type" value="Genomic_DNA"/>
</dbReference>
<gene>
    <name evidence="1" type="ORF">SCMU_20280</name>
</gene>
<sequence>MTEIQPCSTRAGYTDAVHHLNLTIKDSHAMPDDAGPPDARQMRGLAEMDIRMVVNPRRDPEAAEGGRGPMRCPRIGIELEMCANQAVQLRSAPIGHENPPADLPNILESEISRAQSVRPCLAHRKGRRRMPSAGMSSVMGSCWHNWESGV</sequence>
<evidence type="ECO:0000313" key="2">
    <source>
        <dbReference type="Proteomes" id="UP001319861"/>
    </source>
</evidence>
<accession>A0ABM7PV99</accession>
<keyword evidence="2" id="KW-1185">Reference proteome</keyword>
<protein>
    <submittedName>
        <fullName evidence="1">Uncharacterized protein</fullName>
    </submittedName>
</protein>
<dbReference type="Proteomes" id="UP001319861">
    <property type="component" value="Chromosome"/>
</dbReference>
<reference evidence="1 2" key="1">
    <citation type="journal article" date="2021" name="J. Biosci. Bioeng.">
        <title>Identification and characterization of a chc gene cluster responsible for the aromatization pathway of cyclohexanecarboxylate degradation in Sinomonas cyclohexanicum ATCC 51369.</title>
        <authorList>
            <person name="Yamamoto T."/>
            <person name="Hasegawa Y."/>
            <person name="Lau P.C.K."/>
            <person name="Iwaki H."/>
        </authorList>
    </citation>
    <scope>NUCLEOTIDE SEQUENCE [LARGE SCALE GENOMIC DNA]</scope>
    <source>
        <strain evidence="1 2">ATCC 51369</strain>
    </source>
</reference>
<organism evidence="1 2">
    <name type="scientific">Sinomonas cyclohexanicum</name>
    <name type="common">Corynebacterium cyclohexanicum</name>
    <dbReference type="NCBI Taxonomy" id="322009"/>
    <lineage>
        <taxon>Bacteria</taxon>
        <taxon>Bacillati</taxon>
        <taxon>Actinomycetota</taxon>
        <taxon>Actinomycetes</taxon>
        <taxon>Micrococcales</taxon>
        <taxon>Micrococcaceae</taxon>
        <taxon>Sinomonas</taxon>
    </lineage>
</organism>
<evidence type="ECO:0000313" key="1">
    <source>
        <dbReference type="EMBL" id="BCT76186.1"/>
    </source>
</evidence>